<evidence type="ECO:0000313" key="2">
    <source>
        <dbReference type="EMBL" id="GGN41441.1"/>
    </source>
</evidence>
<dbReference type="Proteomes" id="UP000605099">
    <property type="component" value="Unassembled WGS sequence"/>
</dbReference>
<sequence length="86" mass="9772">MPMWSRPICRTITRSPKPIRSPVSGPDTSTRGRGLIPKSAAQGPWRLSHDWLVDRKALRETPIDDGNLRFQRIVRRETLAPDAQLS</sequence>
<keyword evidence="3" id="KW-1185">Reference proteome</keyword>
<organism evidence="2 3">
    <name type="scientific">Novosphingobium indicum</name>
    <dbReference type="NCBI Taxonomy" id="462949"/>
    <lineage>
        <taxon>Bacteria</taxon>
        <taxon>Pseudomonadati</taxon>
        <taxon>Pseudomonadota</taxon>
        <taxon>Alphaproteobacteria</taxon>
        <taxon>Sphingomonadales</taxon>
        <taxon>Sphingomonadaceae</taxon>
        <taxon>Novosphingobium</taxon>
    </lineage>
</organism>
<gene>
    <name evidence="2" type="ORF">GCM10011349_03530</name>
</gene>
<comment type="caution">
    <text evidence="2">The sequence shown here is derived from an EMBL/GenBank/DDBJ whole genome shotgun (WGS) entry which is preliminary data.</text>
</comment>
<evidence type="ECO:0000256" key="1">
    <source>
        <dbReference type="SAM" id="MobiDB-lite"/>
    </source>
</evidence>
<accession>A0ABQ2J6V5</accession>
<protein>
    <submittedName>
        <fullName evidence="2">Uncharacterized protein</fullName>
    </submittedName>
</protein>
<name>A0ABQ2J6V5_9SPHN</name>
<evidence type="ECO:0000313" key="3">
    <source>
        <dbReference type="Proteomes" id="UP000605099"/>
    </source>
</evidence>
<proteinExistence type="predicted"/>
<reference evidence="3" key="1">
    <citation type="journal article" date="2019" name="Int. J. Syst. Evol. Microbiol.">
        <title>The Global Catalogue of Microorganisms (GCM) 10K type strain sequencing project: providing services to taxonomists for standard genome sequencing and annotation.</title>
        <authorList>
            <consortium name="The Broad Institute Genomics Platform"/>
            <consortium name="The Broad Institute Genome Sequencing Center for Infectious Disease"/>
            <person name="Wu L."/>
            <person name="Ma J."/>
        </authorList>
    </citation>
    <scope>NUCLEOTIDE SEQUENCE [LARGE SCALE GENOMIC DNA]</scope>
    <source>
        <strain evidence="3">CGMCC 1.6784</strain>
    </source>
</reference>
<dbReference type="EMBL" id="BMLK01000002">
    <property type="protein sequence ID" value="GGN41441.1"/>
    <property type="molecule type" value="Genomic_DNA"/>
</dbReference>
<feature type="region of interest" description="Disordered" evidence="1">
    <location>
        <begin position="13"/>
        <end position="40"/>
    </location>
</feature>
<dbReference type="RefSeq" id="WP_188817672.1">
    <property type="nucleotide sequence ID" value="NZ_BMLK01000002.1"/>
</dbReference>